<dbReference type="Proteomes" id="UP001148838">
    <property type="component" value="Unassembled WGS sequence"/>
</dbReference>
<protein>
    <submittedName>
        <fullName evidence="1">Uncharacterized protein</fullName>
    </submittedName>
</protein>
<reference evidence="1 2" key="1">
    <citation type="journal article" date="2022" name="Allergy">
        <title>Genome assembly and annotation of Periplaneta americana reveal a comprehensive cockroach allergen profile.</title>
        <authorList>
            <person name="Wang L."/>
            <person name="Xiong Q."/>
            <person name="Saelim N."/>
            <person name="Wang L."/>
            <person name="Nong W."/>
            <person name="Wan A.T."/>
            <person name="Shi M."/>
            <person name="Liu X."/>
            <person name="Cao Q."/>
            <person name="Hui J.H.L."/>
            <person name="Sookrung N."/>
            <person name="Leung T.F."/>
            <person name="Tungtrongchitr A."/>
            <person name="Tsui S.K.W."/>
        </authorList>
    </citation>
    <scope>NUCLEOTIDE SEQUENCE [LARGE SCALE GENOMIC DNA]</scope>
    <source>
        <strain evidence="1">PWHHKU_190912</strain>
    </source>
</reference>
<accession>A0ABQ8T8W8</accession>
<gene>
    <name evidence="1" type="ORF">ANN_04624</name>
</gene>
<sequence length="70" mass="7605">MAALYEGGNQPAGSLKAVNGRVIKKLFHMRRHVHRRGAAVRVRRRGGAPARCDVMLLRHAAHPIAGCARG</sequence>
<evidence type="ECO:0000313" key="2">
    <source>
        <dbReference type="Proteomes" id="UP001148838"/>
    </source>
</evidence>
<comment type="caution">
    <text evidence="1">The sequence shown here is derived from an EMBL/GenBank/DDBJ whole genome shotgun (WGS) entry which is preliminary data.</text>
</comment>
<name>A0ABQ8T8W8_PERAM</name>
<keyword evidence="2" id="KW-1185">Reference proteome</keyword>
<proteinExistence type="predicted"/>
<dbReference type="EMBL" id="JAJSOF020000013">
    <property type="protein sequence ID" value="KAJ4442976.1"/>
    <property type="molecule type" value="Genomic_DNA"/>
</dbReference>
<evidence type="ECO:0000313" key="1">
    <source>
        <dbReference type="EMBL" id="KAJ4442976.1"/>
    </source>
</evidence>
<organism evidence="1 2">
    <name type="scientific">Periplaneta americana</name>
    <name type="common">American cockroach</name>
    <name type="synonym">Blatta americana</name>
    <dbReference type="NCBI Taxonomy" id="6978"/>
    <lineage>
        <taxon>Eukaryota</taxon>
        <taxon>Metazoa</taxon>
        <taxon>Ecdysozoa</taxon>
        <taxon>Arthropoda</taxon>
        <taxon>Hexapoda</taxon>
        <taxon>Insecta</taxon>
        <taxon>Pterygota</taxon>
        <taxon>Neoptera</taxon>
        <taxon>Polyneoptera</taxon>
        <taxon>Dictyoptera</taxon>
        <taxon>Blattodea</taxon>
        <taxon>Blattoidea</taxon>
        <taxon>Blattidae</taxon>
        <taxon>Blattinae</taxon>
        <taxon>Periplaneta</taxon>
    </lineage>
</organism>